<name>A0A011VWW9_RUMAL</name>
<evidence type="ECO:0000256" key="3">
    <source>
        <dbReference type="ARBA" id="ARBA00022829"/>
    </source>
</evidence>
<evidence type="ECO:0000259" key="6">
    <source>
        <dbReference type="SMART" id="SM00470"/>
    </source>
</evidence>
<evidence type="ECO:0000256" key="1">
    <source>
        <dbReference type="ARBA" id="ARBA00004453"/>
    </source>
</evidence>
<dbReference type="GO" id="GO:0009295">
    <property type="term" value="C:nucleoid"/>
    <property type="evidence" value="ECO:0007669"/>
    <property type="project" value="UniProtKB-SubCell"/>
</dbReference>
<dbReference type="EMBL" id="JEOB01000003">
    <property type="protein sequence ID" value="EXM39083.1"/>
    <property type="molecule type" value="Genomic_DNA"/>
</dbReference>
<evidence type="ECO:0000313" key="8">
    <source>
        <dbReference type="Proteomes" id="UP000021369"/>
    </source>
</evidence>
<dbReference type="SUPFAM" id="SSF109709">
    <property type="entry name" value="KorB DNA-binding domain-like"/>
    <property type="match status" value="1"/>
</dbReference>
<dbReference type="RefSeq" id="WP_037288602.1">
    <property type="nucleotide sequence ID" value="NZ_JEOB01000003.1"/>
</dbReference>
<dbReference type="Pfam" id="PF02195">
    <property type="entry name" value="ParB_N"/>
    <property type="match status" value="1"/>
</dbReference>
<dbReference type="PANTHER" id="PTHR33375">
    <property type="entry name" value="CHROMOSOME-PARTITIONING PROTEIN PARB-RELATED"/>
    <property type="match status" value="1"/>
</dbReference>
<keyword evidence="3" id="KW-0159">Chromosome partition</keyword>
<dbReference type="SMART" id="SM00470">
    <property type="entry name" value="ParB"/>
    <property type="match status" value="1"/>
</dbReference>
<reference evidence="7 8" key="1">
    <citation type="submission" date="2013-06" db="EMBL/GenBank/DDBJ databases">
        <title>Rumen cellulosomics: divergent fiber-degrading strategies revealed by comparative genome-wide analysis of six Ruminococcal strains.</title>
        <authorList>
            <person name="Dassa B."/>
            <person name="Borovok I."/>
            <person name="Lamed R."/>
            <person name="Flint H."/>
            <person name="Yeoman C.J."/>
            <person name="White B."/>
            <person name="Bayer E.A."/>
        </authorList>
    </citation>
    <scope>NUCLEOTIDE SEQUENCE [LARGE SCALE GENOMIC DNA]</scope>
    <source>
        <strain evidence="7 8">SY3</strain>
    </source>
</reference>
<evidence type="ECO:0000256" key="2">
    <source>
        <dbReference type="ARBA" id="ARBA00006295"/>
    </source>
</evidence>
<feature type="coiled-coil region" evidence="5">
    <location>
        <begin position="217"/>
        <end position="244"/>
    </location>
</feature>
<protein>
    <submittedName>
        <fullName evidence="7">Stage 0 sporulation protein J</fullName>
    </submittedName>
</protein>
<keyword evidence="4" id="KW-0238">DNA-binding</keyword>
<dbReference type="SUPFAM" id="SSF110849">
    <property type="entry name" value="ParB/Sulfiredoxin"/>
    <property type="match status" value="1"/>
</dbReference>
<dbReference type="FunFam" id="3.90.1530.30:FF:000001">
    <property type="entry name" value="Chromosome partitioning protein ParB"/>
    <property type="match status" value="1"/>
</dbReference>
<dbReference type="CDD" id="cd16393">
    <property type="entry name" value="SPO0J_N"/>
    <property type="match status" value="1"/>
</dbReference>
<evidence type="ECO:0000256" key="4">
    <source>
        <dbReference type="ARBA" id="ARBA00023125"/>
    </source>
</evidence>
<dbReference type="InterPro" id="IPR003115">
    <property type="entry name" value="ParB_N"/>
</dbReference>
<gene>
    <name evidence="7" type="ORF">RASY3_12405</name>
</gene>
<keyword evidence="5" id="KW-0175">Coiled coil</keyword>
<evidence type="ECO:0000256" key="5">
    <source>
        <dbReference type="SAM" id="Coils"/>
    </source>
</evidence>
<dbReference type="GO" id="GO:0045881">
    <property type="term" value="P:positive regulation of sporulation resulting in formation of a cellular spore"/>
    <property type="evidence" value="ECO:0007669"/>
    <property type="project" value="TreeGrafter"/>
</dbReference>
<dbReference type="Pfam" id="PF17762">
    <property type="entry name" value="HTH_ParB"/>
    <property type="match status" value="1"/>
</dbReference>
<dbReference type="OrthoDB" id="9802051at2"/>
<dbReference type="PANTHER" id="PTHR33375:SF1">
    <property type="entry name" value="CHROMOSOME-PARTITIONING PROTEIN PARB-RELATED"/>
    <property type="match status" value="1"/>
</dbReference>
<comment type="caution">
    <text evidence="7">The sequence shown here is derived from an EMBL/GenBank/DDBJ whole genome shotgun (WGS) entry which is preliminary data.</text>
</comment>
<dbReference type="AlphaFoldDB" id="A0A011VWW9"/>
<organism evidence="7 8">
    <name type="scientific">Ruminococcus albus SY3</name>
    <dbReference type="NCBI Taxonomy" id="1341156"/>
    <lineage>
        <taxon>Bacteria</taxon>
        <taxon>Bacillati</taxon>
        <taxon>Bacillota</taxon>
        <taxon>Clostridia</taxon>
        <taxon>Eubacteriales</taxon>
        <taxon>Oscillospiraceae</taxon>
        <taxon>Ruminococcus</taxon>
    </lineage>
</organism>
<proteinExistence type="inferred from homology"/>
<dbReference type="PATRIC" id="fig|1341156.4.peg.2418"/>
<dbReference type="InterPro" id="IPR004437">
    <property type="entry name" value="ParB/RepB/Spo0J"/>
</dbReference>
<dbReference type="InterPro" id="IPR041468">
    <property type="entry name" value="HTH_ParB/Spo0J"/>
</dbReference>
<keyword evidence="8" id="KW-1185">Reference proteome</keyword>
<dbReference type="GO" id="GO:0003677">
    <property type="term" value="F:DNA binding"/>
    <property type="evidence" value="ECO:0007669"/>
    <property type="project" value="UniProtKB-KW"/>
</dbReference>
<dbReference type="GO" id="GO:0005694">
    <property type="term" value="C:chromosome"/>
    <property type="evidence" value="ECO:0007669"/>
    <property type="project" value="TreeGrafter"/>
</dbReference>
<dbReference type="InterPro" id="IPR036086">
    <property type="entry name" value="ParB/Sulfiredoxin_sf"/>
</dbReference>
<feature type="domain" description="ParB-like N-terminal" evidence="6">
    <location>
        <begin position="36"/>
        <end position="126"/>
    </location>
</feature>
<dbReference type="Proteomes" id="UP000021369">
    <property type="component" value="Unassembled WGS sequence"/>
</dbReference>
<dbReference type="InterPro" id="IPR050336">
    <property type="entry name" value="Chromosome_partition/occlusion"/>
</dbReference>
<comment type="subcellular location">
    <subcellularLocation>
        <location evidence="1">Cytoplasm</location>
        <location evidence="1">Nucleoid</location>
    </subcellularLocation>
</comment>
<accession>A0A011VWW9</accession>
<sequence>MAKKNRMGSGLDMLFAENTQPEISAAPEKESGNGITMVKVTLLEPNKDQPRVIFDDDKLSELADSIKENGVLQPILARPLENGGYQIVAGERRWRASRLAGLTEVPVYIKELDDRQTMQMALIENIQRADLSPIEEAKAYKNLMDSYRMTQAELAKAVGKSRSAVANSLRLLDLTDEVSDMVDRGEISFGHAKVLLGRDKKDQKELAKLVVEKGLSVRELEDEIKNIELRAKKEEAALKKNMREKSVKKFRPFLYEFVMSVNVLSPCDVKAKEERDGGVKVELMIPKEADAEAILSKLGDLLTEEI</sequence>
<evidence type="ECO:0000313" key="7">
    <source>
        <dbReference type="EMBL" id="EXM39083.1"/>
    </source>
</evidence>
<dbReference type="Gene3D" id="3.90.1530.30">
    <property type="match status" value="1"/>
</dbReference>
<dbReference type="FunFam" id="1.10.10.2830:FF:000001">
    <property type="entry name" value="Chromosome partitioning protein ParB"/>
    <property type="match status" value="1"/>
</dbReference>
<comment type="similarity">
    <text evidence="2">Belongs to the ParB family.</text>
</comment>
<dbReference type="GO" id="GO:0007059">
    <property type="term" value="P:chromosome segregation"/>
    <property type="evidence" value="ECO:0007669"/>
    <property type="project" value="UniProtKB-KW"/>
</dbReference>
<dbReference type="Gene3D" id="1.10.10.2830">
    <property type="match status" value="1"/>
</dbReference>
<dbReference type="NCBIfam" id="TIGR00180">
    <property type="entry name" value="parB_part"/>
    <property type="match status" value="1"/>
</dbReference>